<keyword evidence="3" id="KW-1185">Reference proteome</keyword>
<accession>A0A8R1XYC2</accession>
<keyword evidence="1" id="KW-1133">Transmembrane helix</keyword>
<feature type="transmembrane region" description="Helical" evidence="1">
    <location>
        <begin position="30"/>
        <end position="48"/>
    </location>
</feature>
<sequence>MREYFRNRQLYNILIEKLVDIAQDCNLFDVNSFLVVFIRLVLTLILYLSGHICKDKIASCRIGVDLKFNNKYTLRFKLLRSHEASLRTNTRNSTICDCMQINSAAVQFCTCSCVIVKLLKFVEMVPRIDTHHNLAKEDDNTLGER</sequence>
<evidence type="ECO:0000313" key="3">
    <source>
        <dbReference type="Proteomes" id="UP000024404"/>
    </source>
</evidence>
<dbReference type="Proteomes" id="UP000024404">
    <property type="component" value="Unassembled WGS sequence"/>
</dbReference>
<dbReference type="AlphaFoldDB" id="A0A8R1XYC2"/>
<protein>
    <submittedName>
        <fullName evidence="2">Uncharacterized protein</fullName>
    </submittedName>
</protein>
<dbReference type="EMBL" id="CMVM020000172">
    <property type="status" value="NOT_ANNOTATED_CDS"/>
    <property type="molecule type" value="Genomic_DNA"/>
</dbReference>
<reference evidence="3" key="1">
    <citation type="submission" date="2013-10" db="EMBL/GenBank/DDBJ databases">
        <title>Genome sequencing of Onchocerca volvulus.</title>
        <authorList>
            <person name="Cotton J."/>
            <person name="Tsai J."/>
            <person name="Stanley E."/>
            <person name="Tracey A."/>
            <person name="Holroyd N."/>
            <person name="Lustigman S."/>
            <person name="Berriman M."/>
        </authorList>
    </citation>
    <scope>NUCLEOTIDE SEQUENCE</scope>
</reference>
<keyword evidence="1" id="KW-0812">Transmembrane</keyword>
<organism evidence="2 3">
    <name type="scientific">Onchocerca volvulus</name>
    <dbReference type="NCBI Taxonomy" id="6282"/>
    <lineage>
        <taxon>Eukaryota</taxon>
        <taxon>Metazoa</taxon>
        <taxon>Ecdysozoa</taxon>
        <taxon>Nematoda</taxon>
        <taxon>Chromadorea</taxon>
        <taxon>Rhabditida</taxon>
        <taxon>Spirurina</taxon>
        <taxon>Spiruromorpha</taxon>
        <taxon>Filarioidea</taxon>
        <taxon>Onchocercidae</taxon>
        <taxon>Onchocerca</taxon>
    </lineage>
</organism>
<dbReference type="EnsemblMetazoa" id="OVOC6374.1">
    <property type="protein sequence ID" value="OVOC6374.1"/>
    <property type="gene ID" value="WBGene00243183"/>
</dbReference>
<keyword evidence="1" id="KW-0472">Membrane</keyword>
<evidence type="ECO:0000313" key="2">
    <source>
        <dbReference type="EnsemblMetazoa" id="OVOC6374.1"/>
    </source>
</evidence>
<proteinExistence type="predicted"/>
<reference evidence="2" key="2">
    <citation type="submission" date="2022-06" db="UniProtKB">
        <authorList>
            <consortium name="EnsemblMetazoa"/>
        </authorList>
    </citation>
    <scope>IDENTIFICATION</scope>
</reference>
<evidence type="ECO:0000256" key="1">
    <source>
        <dbReference type="SAM" id="Phobius"/>
    </source>
</evidence>
<name>A0A8R1XYC2_ONCVO</name>